<sequence length="181" mass="20567">MSTSSSSSSPHRSRGHSKNSNGEERPRFFDSKAKNKCWANAGIVPGRHPERWRKDAADNVVCKRFCNCQGCLCFEYDHIVPFSKGGESTYHNCQILQTRVNRYKSDKDNVDPTQLKGYSCDVKFTDKELDIIEMAVYGDVIRPGNQCRCRTVAEMLGQYKSKDHLAACKLPYNDESLQQTT</sequence>
<evidence type="ECO:0000256" key="1">
    <source>
        <dbReference type="SAM" id="MobiDB-lite"/>
    </source>
</evidence>
<dbReference type="Pfam" id="PF01844">
    <property type="entry name" value="HNH"/>
    <property type="match status" value="1"/>
</dbReference>
<dbReference type="InterPro" id="IPR003615">
    <property type="entry name" value="HNH_nuc"/>
</dbReference>
<name>A0AAW0M5F9_QUESU</name>
<dbReference type="GO" id="GO:0003676">
    <property type="term" value="F:nucleic acid binding"/>
    <property type="evidence" value="ECO:0007669"/>
    <property type="project" value="InterPro"/>
</dbReference>
<evidence type="ECO:0000313" key="3">
    <source>
        <dbReference type="EMBL" id="KAK7858027.1"/>
    </source>
</evidence>
<dbReference type="PANTHER" id="PTHR33427">
    <property type="entry name" value="HNH ENDONUCLEASE"/>
    <property type="match status" value="1"/>
</dbReference>
<proteinExistence type="predicted"/>
<feature type="domain" description="HNH" evidence="2">
    <location>
        <begin position="62"/>
        <end position="96"/>
    </location>
</feature>
<dbReference type="CDD" id="cd00085">
    <property type="entry name" value="HNHc"/>
    <property type="match status" value="1"/>
</dbReference>
<protein>
    <recommendedName>
        <fullName evidence="2">HNH domain-containing protein</fullName>
    </recommendedName>
</protein>
<gene>
    <name evidence="3" type="ORF">CFP56_014499</name>
</gene>
<dbReference type="GO" id="GO:0004519">
    <property type="term" value="F:endonuclease activity"/>
    <property type="evidence" value="ECO:0007669"/>
    <property type="project" value="InterPro"/>
</dbReference>
<accession>A0AAW0M5F9</accession>
<dbReference type="Gramene" id="rna-CFP56_48358">
    <property type="protein sequence ID" value="cds-POE84929.1"/>
    <property type="gene ID" value="gene-CFP56_48358"/>
</dbReference>
<dbReference type="Gene3D" id="1.10.30.50">
    <property type="match status" value="1"/>
</dbReference>
<comment type="caution">
    <text evidence="3">The sequence shown here is derived from an EMBL/GenBank/DDBJ whole genome shotgun (WGS) entry which is preliminary data.</text>
</comment>
<dbReference type="GO" id="GO:0008270">
    <property type="term" value="F:zinc ion binding"/>
    <property type="evidence" value="ECO:0007669"/>
    <property type="project" value="InterPro"/>
</dbReference>
<feature type="compositionally biased region" description="Low complexity" evidence="1">
    <location>
        <begin position="1"/>
        <end position="10"/>
    </location>
</feature>
<dbReference type="Proteomes" id="UP000237347">
    <property type="component" value="Unassembled WGS sequence"/>
</dbReference>
<feature type="region of interest" description="Disordered" evidence="1">
    <location>
        <begin position="1"/>
        <end position="27"/>
    </location>
</feature>
<reference evidence="3 4" key="1">
    <citation type="journal article" date="2018" name="Sci. Data">
        <title>The draft genome sequence of cork oak.</title>
        <authorList>
            <person name="Ramos A.M."/>
            <person name="Usie A."/>
            <person name="Barbosa P."/>
            <person name="Barros P.M."/>
            <person name="Capote T."/>
            <person name="Chaves I."/>
            <person name="Simoes F."/>
            <person name="Abreu I."/>
            <person name="Carrasquinho I."/>
            <person name="Faro C."/>
            <person name="Guimaraes J.B."/>
            <person name="Mendonca D."/>
            <person name="Nobrega F."/>
            <person name="Rodrigues L."/>
            <person name="Saibo N.J.M."/>
            <person name="Varela M.C."/>
            <person name="Egas C."/>
            <person name="Matos J."/>
            <person name="Miguel C.M."/>
            <person name="Oliveira M.M."/>
            <person name="Ricardo C.P."/>
            <person name="Goncalves S."/>
        </authorList>
    </citation>
    <scope>NUCLEOTIDE SEQUENCE [LARGE SCALE GENOMIC DNA]</scope>
    <source>
        <strain evidence="4">cv. HL8</strain>
    </source>
</reference>
<keyword evidence="4" id="KW-1185">Reference proteome</keyword>
<evidence type="ECO:0000313" key="4">
    <source>
        <dbReference type="Proteomes" id="UP000237347"/>
    </source>
</evidence>
<evidence type="ECO:0000259" key="2">
    <source>
        <dbReference type="Pfam" id="PF01844"/>
    </source>
</evidence>
<organism evidence="3 4">
    <name type="scientific">Quercus suber</name>
    <name type="common">Cork oak</name>
    <dbReference type="NCBI Taxonomy" id="58331"/>
    <lineage>
        <taxon>Eukaryota</taxon>
        <taxon>Viridiplantae</taxon>
        <taxon>Streptophyta</taxon>
        <taxon>Embryophyta</taxon>
        <taxon>Tracheophyta</taxon>
        <taxon>Spermatophyta</taxon>
        <taxon>Magnoliopsida</taxon>
        <taxon>eudicotyledons</taxon>
        <taxon>Gunneridae</taxon>
        <taxon>Pentapetalae</taxon>
        <taxon>rosids</taxon>
        <taxon>fabids</taxon>
        <taxon>Fagales</taxon>
        <taxon>Fagaceae</taxon>
        <taxon>Quercus</taxon>
    </lineage>
</organism>
<dbReference type="EMBL" id="PKMF04000022">
    <property type="protein sequence ID" value="KAK7858027.1"/>
    <property type="molecule type" value="Genomic_DNA"/>
</dbReference>
<dbReference type="PANTHER" id="PTHR33427:SF1">
    <property type="entry name" value="F6A14.21 PROTEIN"/>
    <property type="match status" value="1"/>
</dbReference>
<dbReference type="AlphaFoldDB" id="A0AAW0M5F9"/>
<dbReference type="InterPro" id="IPR002711">
    <property type="entry name" value="HNH"/>
</dbReference>